<evidence type="ECO:0000256" key="7">
    <source>
        <dbReference type="ARBA" id="ARBA00022857"/>
    </source>
</evidence>
<dbReference type="Gene3D" id="3.40.50.720">
    <property type="entry name" value="NAD(P)-binding Rossmann-like Domain"/>
    <property type="match status" value="1"/>
</dbReference>
<keyword evidence="6 11" id="KW-0566">Pantothenate biosynthesis</keyword>
<comment type="similarity">
    <text evidence="3 11">Belongs to the ketopantoate reductase family.</text>
</comment>
<evidence type="ECO:0000256" key="4">
    <source>
        <dbReference type="ARBA" id="ARBA00013014"/>
    </source>
</evidence>
<evidence type="ECO:0000259" key="13">
    <source>
        <dbReference type="Pfam" id="PF08546"/>
    </source>
</evidence>
<comment type="catalytic activity">
    <reaction evidence="10 11">
        <text>(R)-pantoate + NADP(+) = 2-dehydropantoate + NADPH + H(+)</text>
        <dbReference type="Rhea" id="RHEA:16233"/>
        <dbReference type="ChEBI" id="CHEBI:11561"/>
        <dbReference type="ChEBI" id="CHEBI:15378"/>
        <dbReference type="ChEBI" id="CHEBI:15980"/>
        <dbReference type="ChEBI" id="CHEBI:57783"/>
        <dbReference type="ChEBI" id="CHEBI:58349"/>
        <dbReference type="EC" id="1.1.1.169"/>
    </reaction>
</comment>
<dbReference type="InterPro" id="IPR013332">
    <property type="entry name" value="KPR_N"/>
</dbReference>
<keyword evidence="8 11" id="KW-0560">Oxidoreductase</keyword>
<evidence type="ECO:0000256" key="6">
    <source>
        <dbReference type="ARBA" id="ARBA00022655"/>
    </source>
</evidence>
<sequence length="342" mass="38369">MLLEQILRCSDVFDIFNWTSSFEPSQERKATNVQVAIIGAGAVGKWLAGIHMQAGVKTGLICKNSQQAKAVQQSGIQVMDTVSGRTNEYPVDCIAWEHVTAATVAAVKVWIVSVKTYQWPVFYELWSRNVEPFLQASPLVVAVHNGFVDYRQVSPKIAARRIIRSVLTYGVTAEEARSVQIRGNGVWTLEQPSDLHDSQTFQNWVEAIKPRVNITVTSDIDSAIWRKLLVNSCVNPVTALAKLENGVAWENPHAHPMMVALAKEAQEVSRLKYGMELVELLPYIQQVCTDTYYNRSSMLQDLLAGRKTEIDALNGRILQLAKEYGLKAMHHQIMYDLIKAQE</sequence>
<evidence type="ECO:0000256" key="1">
    <source>
        <dbReference type="ARBA" id="ARBA00002919"/>
    </source>
</evidence>
<reference evidence="14" key="1">
    <citation type="submission" date="2021-12" db="EMBL/GenBank/DDBJ databases">
        <title>Alicyclobacillaceae gen. nov., sp. nov., isolated from chalcocite enrichment system.</title>
        <authorList>
            <person name="Jiang Z."/>
        </authorList>
    </citation>
    <scope>NUCLEOTIDE SEQUENCE</scope>
    <source>
        <strain evidence="14">MYW30-H2</strain>
    </source>
</reference>
<dbReference type="RefSeq" id="WP_347435823.1">
    <property type="nucleotide sequence ID" value="NZ_CP089291.1"/>
</dbReference>
<dbReference type="GO" id="GO:0008677">
    <property type="term" value="F:2-dehydropantoate 2-reductase activity"/>
    <property type="evidence" value="ECO:0007669"/>
    <property type="project" value="UniProtKB-EC"/>
</dbReference>
<evidence type="ECO:0000256" key="11">
    <source>
        <dbReference type="RuleBase" id="RU362068"/>
    </source>
</evidence>
<dbReference type="InterPro" id="IPR008927">
    <property type="entry name" value="6-PGluconate_DH-like_C_sf"/>
</dbReference>
<evidence type="ECO:0000259" key="12">
    <source>
        <dbReference type="Pfam" id="PF02558"/>
    </source>
</evidence>
<feature type="domain" description="Ketopantoate reductase C-terminal" evidence="13">
    <location>
        <begin position="219"/>
        <end position="341"/>
    </location>
</feature>
<organism evidence="14 15">
    <name type="scientific">Fodinisporobacter ferrooxydans</name>
    <dbReference type="NCBI Taxonomy" id="2901836"/>
    <lineage>
        <taxon>Bacteria</taxon>
        <taxon>Bacillati</taxon>
        <taxon>Bacillota</taxon>
        <taxon>Bacilli</taxon>
        <taxon>Bacillales</taxon>
        <taxon>Alicyclobacillaceae</taxon>
        <taxon>Fodinisporobacter</taxon>
    </lineage>
</organism>
<evidence type="ECO:0000313" key="14">
    <source>
        <dbReference type="EMBL" id="UOF89142.1"/>
    </source>
</evidence>
<evidence type="ECO:0000256" key="5">
    <source>
        <dbReference type="ARBA" id="ARBA00019465"/>
    </source>
</evidence>
<accession>A0ABY4CF46</accession>
<evidence type="ECO:0000256" key="9">
    <source>
        <dbReference type="ARBA" id="ARBA00032024"/>
    </source>
</evidence>
<protein>
    <recommendedName>
        <fullName evidence="5 11">2-dehydropantoate 2-reductase</fullName>
        <ecNumber evidence="4 11">1.1.1.169</ecNumber>
    </recommendedName>
    <alternativeName>
        <fullName evidence="9 11">Ketopantoate reductase</fullName>
    </alternativeName>
</protein>
<evidence type="ECO:0000256" key="3">
    <source>
        <dbReference type="ARBA" id="ARBA00007870"/>
    </source>
</evidence>
<gene>
    <name evidence="14" type="ORF">LSG31_14600</name>
</gene>
<dbReference type="PANTHER" id="PTHR43765:SF2">
    <property type="entry name" value="2-DEHYDROPANTOATE 2-REDUCTASE"/>
    <property type="match status" value="1"/>
</dbReference>
<evidence type="ECO:0000256" key="10">
    <source>
        <dbReference type="ARBA" id="ARBA00048793"/>
    </source>
</evidence>
<keyword evidence="7 11" id="KW-0521">NADP</keyword>
<dbReference type="EMBL" id="CP089291">
    <property type="protein sequence ID" value="UOF89142.1"/>
    <property type="molecule type" value="Genomic_DNA"/>
</dbReference>
<evidence type="ECO:0000256" key="2">
    <source>
        <dbReference type="ARBA" id="ARBA00004994"/>
    </source>
</evidence>
<dbReference type="SUPFAM" id="SSF51735">
    <property type="entry name" value="NAD(P)-binding Rossmann-fold domains"/>
    <property type="match status" value="1"/>
</dbReference>
<dbReference type="NCBIfam" id="TIGR00745">
    <property type="entry name" value="apbA_panE"/>
    <property type="match status" value="1"/>
</dbReference>
<dbReference type="Gene3D" id="1.10.1040.10">
    <property type="entry name" value="N-(1-d-carboxylethyl)-l-norvaline Dehydrogenase, domain 2"/>
    <property type="match status" value="1"/>
</dbReference>
<dbReference type="InterPro" id="IPR003710">
    <property type="entry name" value="ApbA"/>
</dbReference>
<dbReference type="Pfam" id="PF02558">
    <property type="entry name" value="ApbA"/>
    <property type="match status" value="1"/>
</dbReference>
<name>A0ABY4CF46_9BACL</name>
<dbReference type="Pfam" id="PF08546">
    <property type="entry name" value="ApbA_C"/>
    <property type="match status" value="1"/>
</dbReference>
<dbReference type="InterPro" id="IPR036291">
    <property type="entry name" value="NAD(P)-bd_dom_sf"/>
</dbReference>
<evidence type="ECO:0000256" key="8">
    <source>
        <dbReference type="ARBA" id="ARBA00023002"/>
    </source>
</evidence>
<dbReference type="EC" id="1.1.1.169" evidence="4 11"/>
<keyword evidence="15" id="KW-1185">Reference proteome</keyword>
<dbReference type="InterPro" id="IPR013328">
    <property type="entry name" value="6PGD_dom2"/>
</dbReference>
<dbReference type="SUPFAM" id="SSF48179">
    <property type="entry name" value="6-phosphogluconate dehydrogenase C-terminal domain-like"/>
    <property type="match status" value="1"/>
</dbReference>
<feature type="domain" description="Ketopantoate reductase N-terminal" evidence="12">
    <location>
        <begin position="35"/>
        <end position="190"/>
    </location>
</feature>
<dbReference type="PANTHER" id="PTHR43765">
    <property type="entry name" value="2-DEHYDROPANTOATE 2-REDUCTASE-RELATED"/>
    <property type="match status" value="1"/>
</dbReference>
<dbReference type="InterPro" id="IPR013752">
    <property type="entry name" value="KPA_reductase"/>
</dbReference>
<dbReference type="InterPro" id="IPR050838">
    <property type="entry name" value="Ketopantoate_reductase"/>
</dbReference>
<proteinExistence type="inferred from homology"/>
<evidence type="ECO:0000313" key="15">
    <source>
        <dbReference type="Proteomes" id="UP000830167"/>
    </source>
</evidence>
<comment type="pathway">
    <text evidence="2 11">Cofactor biosynthesis; (R)-pantothenate biosynthesis; (R)-pantoate from 3-methyl-2-oxobutanoate: step 2/2.</text>
</comment>
<dbReference type="Proteomes" id="UP000830167">
    <property type="component" value="Chromosome"/>
</dbReference>
<comment type="function">
    <text evidence="1 11">Catalyzes the NADPH-dependent reduction of ketopantoate into pantoic acid.</text>
</comment>